<dbReference type="EMBL" id="JAPESX010002580">
    <property type="protein sequence ID" value="KAJ8107264.1"/>
    <property type="molecule type" value="Genomic_DNA"/>
</dbReference>
<protein>
    <submittedName>
        <fullName evidence="1">Uncharacterized protein</fullName>
    </submittedName>
</protein>
<proteinExistence type="predicted"/>
<accession>A0ACC2HWW5</accession>
<gene>
    <name evidence="1" type="ORF">ONZ43_g6786</name>
</gene>
<sequence>MRLRQSNKKKRFGLPDYGLDLDASDADSTLPRADSSEDEFVVDATAGDGEEADETPSEQDEEDDDHDDNDDNDFNDSARRSAVRAVKTAKTAKARTKTPGRSKEDQIDKAENTFAEVPPYPSDPGQRWTRTYIGPIKRWTRFYELVDWWFGDKPDRRVILDGFLKLWWPHELIPPKLTSRPRLLIAQNAWMPENFADDQRFKFRRLYSSRLIHQFRQQVSTSINKVEALRWSVPQAQRGLGVLLGHVSDQKLHYIQPWESIPFSDAGHPIGDTDGETTATGGWLLDVGGIPISIAWAPTQGQVSQLLAVAIAPFSDQVYNQDLKDSPKELEQKEEQDDHQSFGKYFFPVL</sequence>
<dbReference type="Proteomes" id="UP001153334">
    <property type="component" value="Unassembled WGS sequence"/>
</dbReference>
<reference evidence="1" key="1">
    <citation type="submission" date="2022-11" db="EMBL/GenBank/DDBJ databases">
        <title>Genome Sequence of Nemania bipapillata.</title>
        <authorList>
            <person name="Buettner E."/>
        </authorList>
    </citation>
    <scope>NUCLEOTIDE SEQUENCE</scope>
    <source>
        <strain evidence="1">CP14</strain>
    </source>
</reference>
<keyword evidence="2" id="KW-1185">Reference proteome</keyword>
<organism evidence="1 2">
    <name type="scientific">Nemania bipapillata</name>
    <dbReference type="NCBI Taxonomy" id="110536"/>
    <lineage>
        <taxon>Eukaryota</taxon>
        <taxon>Fungi</taxon>
        <taxon>Dikarya</taxon>
        <taxon>Ascomycota</taxon>
        <taxon>Pezizomycotina</taxon>
        <taxon>Sordariomycetes</taxon>
        <taxon>Xylariomycetidae</taxon>
        <taxon>Xylariales</taxon>
        <taxon>Xylariaceae</taxon>
        <taxon>Nemania</taxon>
    </lineage>
</organism>
<name>A0ACC2HWW5_9PEZI</name>
<evidence type="ECO:0000313" key="2">
    <source>
        <dbReference type="Proteomes" id="UP001153334"/>
    </source>
</evidence>
<comment type="caution">
    <text evidence="1">The sequence shown here is derived from an EMBL/GenBank/DDBJ whole genome shotgun (WGS) entry which is preliminary data.</text>
</comment>
<evidence type="ECO:0000313" key="1">
    <source>
        <dbReference type="EMBL" id="KAJ8107264.1"/>
    </source>
</evidence>